<dbReference type="Proteomes" id="UP000003692">
    <property type="component" value="Unassembled WGS sequence"/>
</dbReference>
<sequence>MKILLLCRHVFEIGNTNLLCGSPMRTRLRSEKTLPHGLQQNPPA</sequence>
<dbReference type="EMBL" id="ADGK01000030">
    <property type="protein sequence ID" value="EFE24192.1"/>
    <property type="molecule type" value="Genomic_DNA"/>
</dbReference>
<name>D4F279_EDWTA</name>
<dbReference type="AlphaFoldDB" id="D4F279"/>
<dbReference type="HOGENOM" id="CLU_3215536_0_0_6"/>
<organism evidence="1 2">
    <name type="scientific">Edwardsiella tarda ATCC 23685</name>
    <dbReference type="NCBI Taxonomy" id="500638"/>
    <lineage>
        <taxon>Bacteria</taxon>
        <taxon>Pseudomonadati</taxon>
        <taxon>Pseudomonadota</taxon>
        <taxon>Gammaproteobacteria</taxon>
        <taxon>Enterobacterales</taxon>
        <taxon>Hafniaceae</taxon>
        <taxon>Edwardsiella</taxon>
    </lineage>
</organism>
<evidence type="ECO:0000313" key="2">
    <source>
        <dbReference type="Proteomes" id="UP000003692"/>
    </source>
</evidence>
<reference evidence="1 2" key="1">
    <citation type="submission" date="2010-02" db="EMBL/GenBank/DDBJ databases">
        <authorList>
            <person name="Weinstock G."/>
            <person name="Sodergren E."/>
            <person name="Clifton S."/>
            <person name="Fulton L."/>
            <person name="Fulton B."/>
            <person name="Courtney L."/>
            <person name="Fronick C."/>
            <person name="Harrison M."/>
            <person name="Strong C."/>
            <person name="Farmer C."/>
            <person name="Delahaunty K."/>
            <person name="Markovic C."/>
            <person name="Hall O."/>
            <person name="Minx P."/>
            <person name="Tomlinson C."/>
            <person name="Mitreva M."/>
            <person name="Nelson J."/>
            <person name="Hou S."/>
            <person name="Wollam A."/>
            <person name="Pepin K.H."/>
            <person name="Johnson M."/>
            <person name="Bhonagiri V."/>
            <person name="Zhang X."/>
            <person name="Suruliraj S."/>
            <person name="Warren W."/>
            <person name="Chinwalla A."/>
            <person name="Mardis E.R."/>
            <person name="Wilson R.K."/>
        </authorList>
    </citation>
    <scope>NUCLEOTIDE SEQUENCE [LARGE SCALE GENOMIC DNA]</scope>
    <source>
        <strain evidence="1 2">ATCC 23685</strain>
    </source>
</reference>
<proteinExistence type="predicted"/>
<accession>D4F279</accession>
<gene>
    <name evidence="1" type="ORF">EDWATA_00823</name>
</gene>
<comment type="caution">
    <text evidence="1">The sequence shown here is derived from an EMBL/GenBank/DDBJ whole genome shotgun (WGS) entry which is preliminary data.</text>
</comment>
<evidence type="ECO:0000313" key="1">
    <source>
        <dbReference type="EMBL" id="EFE24192.1"/>
    </source>
</evidence>
<protein>
    <submittedName>
        <fullName evidence="1">Uncharacterized protein</fullName>
    </submittedName>
</protein>